<accession>A0ABW1RAU9</accession>
<name>A0ABW1RAU9_9LACO</name>
<gene>
    <name evidence="1" type="ORF">ACFP3T_13890</name>
</gene>
<keyword evidence="2" id="KW-1185">Reference proteome</keyword>
<organism evidence="1 2">
    <name type="scientific">Lactiplantibacillus dongliensis</name>
    <dbReference type="NCBI Taxonomy" id="2559919"/>
    <lineage>
        <taxon>Bacteria</taxon>
        <taxon>Bacillati</taxon>
        <taxon>Bacillota</taxon>
        <taxon>Bacilli</taxon>
        <taxon>Lactobacillales</taxon>
        <taxon>Lactobacillaceae</taxon>
        <taxon>Lactiplantibacillus</taxon>
    </lineage>
</organism>
<comment type="caution">
    <text evidence="1">The sequence shown here is derived from an EMBL/GenBank/DDBJ whole genome shotgun (WGS) entry which is preliminary data.</text>
</comment>
<evidence type="ECO:0000313" key="1">
    <source>
        <dbReference type="EMBL" id="MFC6165757.1"/>
    </source>
</evidence>
<dbReference type="Proteomes" id="UP001596253">
    <property type="component" value="Unassembled WGS sequence"/>
</dbReference>
<evidence type="ECO:0000313" key="2">
    <source>
        <dbReference type="Proteomes" id="UP001596253"/>
    </source>
</evidence>
<protein>
    <submittedName>
        <fullName evidence="1">Uncharacterized protein</fullName>
    </submittedName>
</protein>
<sequence length="229" mass="26169">MPVKLMDAHYTVVIERQPKVYLVKLYANDFDQIASLWLKSWYTPEQRHHPINDLAFTLRTRTYRHITNLSLTGVQELIISSAQQWHIDTTTIAALVIDDQLGTSFTLAATTGEPLQPLQTYLQHYYTALVAADTQQDDATMRLIRTALLDYLAEQLAGIPKLTTKTRTDTRLFADLIHGLTLLSPAELLNTIIMENYLADTPIVAAHQQWQPLYTLTAVETNFWQQKSR</sequence>
<proteinExistence type="predicted"/>
<dbReference type="EMBL" id="JBHSSD010000058">
    <property type="protein sequence ID" value="MFC6165757.1"/>
    <property type="molecule type" value="Genomic_DNA"/>
</dbReference>
<reference evidence="2" key="1">
    <citation type="journal article" date="2019" name="Int. J. Syst. Evol. Microbiol.">
        <title>The Global Catalogue of Microorganisms (GCM) 10K type strain sequencing project: providing services to taxonomists for standard genome sequencing and annotation.</title>
        <authorList>
            <consortium name="The Broad Institute Genomics Platform"/>
            <consortium name="The Broad Institute Genome Sequencing Center for Infectious Disease"/>
            <person name="Wu L."/>
            <person name="Ma J."/>
        </authorList>
    </citation>
    <scope>NUCLEOTIDE SEQUENCE [LARGE SCALE GENOMIC DNA]</scope>
    <source>
        <strain evidence="2">CCM 8932</strain>
    </source>
</reference>
<dbReference type="RefSeq" id="WP_137641431.1">
    <property type="nucleotide sequence ID" value="NZ_BJDK01000071.1"/>
</dbReference>